<protein>
    <submittedName>
        <fullName evidence="1">Uncharacterized protein</fullName>
    </submittedName>
</protein>
<gene>
    <name evidence="1" type="ORF">Dda_3420</name>
</gene>
<dbReference type="Proteomes" id="UP001221413">
    <property type="component" value="Unassembled WGS sequence"/>
</dbReference>
<reference evidence="1" key="1">
    <citation type="submission" date="2023-01" db="EMBL/GenBank/DDBJ databases">
        <title>The chitinases involved in constricting ring structure development in the nematode-trapping fungus Drechslerella dactyloides.</title>
        <authorList>
            <person name="Wang R."/>
            <person name="Zhang L."/>
            <person name="Tang P."/>
            <person name="Li S."/>
            <person name="Liang L."/>
        </authorList>
    </citation>
    <scope>NUCLEOTIDE SEQUENCE</scope>
    <source>
        <strain evidence="1">YMF1.00031</strain>
    </source>
</reference>
<evidence type="ECO:0000313" key="2">
    <source>
        <dbReference type="Proteomes" id="UP001221413"/>
    </source>
</evidence>
<sequence>MVIKDDLDSYLRDRKSNQQDTIEGKEKIAVEASHRIVENALSSERENVVHEAEFGEFLVGLRGEEPNHSLWARIFWFMRPRKGKLW</sequence>
<dbReference type="AlphaFoldDB" id="A0AAD6J2X3"/>
<name>A0AAD6J2X3_DREDA</name>
<accession>A0AAD6J2X3</accession>
<evidence type="ECO:0000313" key="1">
    <source>
        <dbReference type="EMBL" id="KAJ6262609.1"/>
    </source>
</evidence>
<proteinExistence type="predicted"/>
<organism evidence="1 2">
    <name type="scientific">Drechslerella dactyloides</name>
    <name type="common">Nematode-trapping fungus</name>
    <name type="synonym">Arthrobotrys dactyloides</name>
    <dbReference type="NCBI Taxonomy" id="74499"/>
    <lineage>
        <taxon>Eukaryota</taxon>
        <taxon>Fungi</taxon>
        <taxon>Dikarya</taxon>
        <taxon>Ascomycota</taxon>
        <taxon>Pezizomycotina</taxon>
        <taxon>Orbiliomycetes</taxon>
        <taxon>Orbiliales</taxon>
        <taxon>Orbiliaceae</taxon>
        <taxon>Drechslerella</taxon>
    </lineage>
</organism>
<keyword evidence="2" id="KW-1185">Reference proteome</keyword>
<comment type="caution">
    <text evidence="1">The sequence shown here is derived from an EMBL/GenBank/DDBJ whole genome shotgun (WGS) entry which is preliminary data.</text>
</comment>
<dbReference type="EMBL" id="JAQGDS010000003">
    <property type="protein sequence ID" value="KAJ6262609.1"/>
    <property type="molecule type" value="Genomic_DNA"/>
</dbReference>